<keyword evidence="3" id="KW-1185">Reference proteome</keyword>
<feature type="region of interest" description="Disordered" evidence="1">
    <location>
        <begin position="166"/>
        <end position="258"/>
    </location>
</feature>
<proteinExistence type="predicted"/>
<evidence type="ECO:0000256" key="1">
    <source>
        <dbReference type="SAM" id="MobiDB-lite"/>
    </source>
</evidence>
<dbReference type="EMBL" id="JAPEVB010000003">
    <property type="protein sequence ID" value="KAJ4391239.1"/>
    <property type="molecule type" value="Genomic_DNA"/>
</dbReference>
<reference evidence="2" key="1">
    <citation type="submission" date="2022-10" db="EMBL/GenBank/DDBJ databases">
        <title>Tapping the CABI collections for fungal endophytes: first genome assemblies for Collariella, Neodidymelliopsis, Ascochyta clinopodiicola, Didymella pomorum, Didymosphaeria variabile, Neocosmospora piperis and Neocucurbitaria cava.</title>
        <authorList>
            <person name="Hill R."/>
        </authorList>
    </citation>
    <scope>NUCLEOTIDE SEQUENCE</scope>
    <source>
        <strain evidence="2">IMI 355082</strain>
    </source>
</reference>
<feature type="region of interest" description="Disordered" evidence="1">
    <location>
        <begin position="383"/>
        <end position="414"/>
    </location>
</feature>
<gene>
    <name evidence="2" type="ORF">N0V93_004856</name>
</gene>
<sequence>MFCILGPEMGLGDPQLAGRTLRSRFSSNKLKDSTQAAHERPGLERPDMRRNLSSIFSSNYDSIKSSVKRATSVRVTKRERRITKAQDIFPRDTESVHQPKNTPIVRCLGGERPNSHATVGRATTPSTALSLDKPLPATPDERTEVQDDVLVRDFEGYLDILAYLQRGLPSRPTSQQEPGPEKGSSPTPAAQAILTPAPKEEEWMSTRPVSQTSSYKTVSASSDELRRLKSRPPSGAPTRCTSVSENTVTPKSSRESEWGMRGAKTALPGLGFASRIEEVSEPGTASPVLTPDRRTSVSQVCYHCGRDPTGKDVKDMSGTPTTVLEISKFNNLSEADLRKGRGPSITAKDAQGQRYALYPETSYYKVLEEEEDVKDKMPKTPENAIFTDFSSPLARPSNPDPYATTYSSPDELPKPRQRAEIEIENDIEIYDDAEITPTSKRISELSALERVPSPDPCAFNDTPSLQLEQVETAEAGQFGAESATDRSFWKDSEGVILVYQGVEVGGKELVYGADINYLGSFYDDDEGSSGLGSNGESSHDLVGTGSGLAVIPECASSDDLWDDGAFDAY</sequence>
<protein>
    <submittedName>
        <fullName evidence="2">Uncharacterized protein</fullName>
    </submittedName>
</protein>
<organism evidence="2 3">
    <name type="scientific">Gnomoniopsis smithogilvyi</name>
    <dbReference type="NCBI Taxonomy" id="1191159"/>
    <lineage>
        <taxon>Eukaryota</taxon>
        <taxon>Fungi</taxon>
        <taxon>Dikarya</taxon>
        <taxon>Ascomycota</taxon>
        <taxon>Pezizomycotina</taxon>
        <taxon>Sordariomycetes</taxon>
        <taxon>Sordariomycetidae</taxon>
        <taxon>Diaporthales</taxon>
        <taxon>Gnomoniaceae</taxon>
        <taxon>Gnomoniopsis</taxon>
    </lineage>
</organism>
<dbReference type="OrthoDB" id="5205838at2759"/>
<dbReference type="Proteomes" id="UP001140453">
    <property type="component" value="Unassembled WGS sequence"/>
</dbReference>
<feature type="compositionally biased region" description="Polar residues" evidence="1">
    <location>
        <begin position="207"/>
        <end position="222"/>
    </location>
</feature>
<evidence type="ECO:0000313" key="2">
    <source>
        <dbReference type="EMBL" id="KAJ4391239.1"/>
    </source>
</evidence>
<feature type="region of interest" description="Disordered" evidence="1">
    <location>
        <begin position="93"/>
        <end position="143"/>
    </location>
</feature>
<comment type="caution">
    <text evidence="2">The sequence shown here is derived from an EMBL/GenBank/DDBJ whole genome shotgun (WGS) entry which is preliminary data.</text>
</comment>
<name>A0A9W8YS79_9PEZI</name>
<dbReference type="AlphaFoldDB" id="A0A9W8YS79"/>
<feature type="compositionally biased region" description="Polar residues" evidence="1">
    <location>
        <begin position="239"/>
        <end position="251"/>
    </location>
</feature>
<evidence type="ECO:0000313" key="3">
    <source>
        <dbReference type="Proteomes" id="UP001140453"/>
    </source>
</evidence>
<feature type="compositionally biased region" description="Polar residues" evidence="1">
    <location>
        <begin position="115"/>
        <end position="129"/>
    </location>
</feature>
<accession>A0A9W8YS79</accession>